<proteinExistence type="predicted"/>
<gene>
    <name evidence="6" type="ORF">Amac_032460</name>
</gene>
<feature type="domain" description="IclR-ED" evidence="5">
    <location>
        <begin position="132"/>
        <end position="317"/>
    </location>
</feature>
<dbReference type="PANTHER" id="PTHR30136">
    <property type="entry name" value="HELIX-TURN-HELIX TRANSCRIPTIONAL REGULATOR, ICLR FAMILY"/>
    <property type="match status" value="1"/>
</dbReference>
<organism evidence="6 7">
    <name type="scientific">Acrocarpospora macrocephala</name>
    <dbReference type="NCBI Taxonomy" id="150177"/>
    <lineage>
        <taxon>Bacteria</taxon>
        <taxon>Bacillati</taxon>
        <taxon>Actinomycetota</taxon>
        <taxon>Actinomycetes</taxon>
        <taxon>Streptosporangiales</taxon>
        <taxon>Streptosporangiaceae</taxon>
        <taxon>Acrocarpospora</taxon>
    </lineage>
</organism>
<dbReference type="PROSITE" id="PS51077">
    <property type="entry name" value="HTH_ICLR"/>
    <property type="match status" value="1"/>
</dbReference>
<dbReference type="EMBL" id="BLAE01000016">
    <property type="protein sequence ID" value="GES09650.1"/>
    <property type="molecule type" value="Genomic_DNA"/>
</dbReference>
<feature type="domain" description="HTH iclR-type" evidence="4">
    <location>
        <begin position="78"/>
        <end position="138"/>
    </location>
</feature>
<evidence type="ECO:0000256" key="1">
    <source>
        <dbReference type="ARBA" id="ARBA00023015"/>
    </source>
</evidence>
<dbReference type="SUPFAM" id="SSF55781">
    <property type="entry name" value="GAF domain-like"/>
    <property type="match status" value="1"/>
</dbReference>
<accession>A0A5M3WMB8</accession>
<evidence type="ECO:0000259" key="5">
    <source>
        <dbReference type="PROSITE" id="PS51078"/>
    </source>
</evidence>
<dbReference type="Pfam" id="PF09339">
    <property type="entry name" value="HTH_IclR"/>
    <property type="match status" value="1"/>
</dbReference>
<evidence type="ECO:0000259" key="4">
    <source>
        <dbReference type="PROSITE" id="PS51077"/>
    </source>
</evidence>
<keyword evidence="7" id="KW-1185">Reference proteome</keyword>
<dbReference type="PANTHER" id="PTHR30136:SF35">
    <property type="entry name" value="HTH-TYPE TRANSCRIPTIONAL REGULATOR RV1719"/>
    <property type="match status" value="1"/>
</dbReference>
<dbReference type="Pfam" id="PF01614">
    <property type="entry name" value="IclR_C"/>
    <property type="match status" value="1"/>
</dbReference>
<dbReference type="GO" id="GO:0045892">
    <property type="term" value="P:negative regulation of DNA-templated transcription"/>
    <property type="evidence" value="ECO:0007669"/>
    <property type="project" value="TreeGrafter"/>
</dbReference>
<dbReference type="PROSITE" id="PS51078">
    <property type="entry name" value="ICLR_ED"/>
    <property type="match status" value="1"/>
</dbReference>
<dbReference type="Proteomes" id="UP000331127">
    <property type="component" value="Unassembled WGS sequence"/>
</dbReference>
<dbReference type="InterPro" id="IPR050707">
    <property type="entry name" value="HTH_MetabolicPath_Reg"/>
</dbReference>
<dbReference type="AlphaFoldDB" id="A0A5M3WMB8"/>
<evidence type="ECO:0000256" key="3">
    <source>
        <dbReference type="ARBA" id="ARBA00023163"/>
    </source>
</evidence>
<comment type="caution">
    <text evidence="6">The sequence shown here is derived from an EMBL/GenBank/DDBJ whole genome shotgun (WGS) entry which is preliminary data.</text>
</comment>
<dbReference type="Gene3D" id="1.10.10.10">
    <property type="entry name" value="Winged helix-like DNA-binding domain superfamily/Winged helix DNA-binding domain"/>
    <property type="match status" value="1"/>
</dbReference>
<dbReference type="GO" id="GO:0003700">
    <property type="term" value="F:DNA-binding transcription factor activity"/>
    <property type="evidence" value="ECO:0007669"/>
    <property type="project" value="TreeGrafter"/>
</dbReference>
<sequence>MKLDGNDAERRQCHDGVRLSLASVFAAPSHCPRPPLPAGWATVSAGTFNPATHAPEPLVEGAGTSGTDAGNIRPAYAISSVDNALHLVQMLARDGAVRVSGAAAELGVAKSTAHRLLGMLCYRGFATKDGDRLYRSGPALSAVRQSGSRHGELSLVARPFLERLQRESNETVHLVVLRETSVEFLTSLECTQPLRVGSRAGAVMPAYRTSGGRAFLAALSEADLVRLFPDGSPDPELDWTTFLRSLEIVRRRGYGISAGETERGITAIGATVRGPDGDPIAAVAISAPSLRFQRSQLPRAAALLHRHIEMLETEFVRLSPRRVAG</sequence>
<name>A0A5M3WMB8_9ACTN</name>
<dbReference type="SMART" id="SM00346">
    <property type="entry name" value="HTH_ICLR"/>
    <property type="match status" value="1"/>
</dbReference>
<evidence type="ECO:0000256" key="2">
    <source>
        <dbReference type="ARBA" id="ARBA00023125"/>
    </source>
</evidence>
<reference evidence="6 7" key="1">
    <citation type="submission" date="2019-10" db="EMBL/GenBank/DDBJ databases">
        <title>Whole genome shotgun sequence of Acrocarpospora macrocephala NBRC 16266.</title>
        <authorList>
            <person name="Ichikawa N."/>
            <person name="Kimura A."/>
            <person name="Kitahashi Y."/>
            <person name="Komaki H."/>
            <person name="Oguchi A."/>
        </authorList>
    </citation>
    <scope>NUCLEOTIDE SEQUENCE [LARGE SCALE GENOMIC DNA]</scope>
    <source>
        <strain evidence="6 7">NBRC 16266</strain>
    </source>
</reference>
<dbReference type="InterPro" id="IPR005471">
    <property type="entry name" value="Tscrpt_reg_IclR_N"/>
</dbReference>
<dbReference type="InterPro" id="IPR036390">
    <property type="entry name" value="WH_DNA-bd_sf"/>
</dbReference>
<keyword evidence="3" id="KW-0804">Transcription</keyword>
<protein>
    <recommendedName>
        <fullName evidence="8">IclR family transcriptional regulator</fullName>
    </recommendedName>
</protein>
<evidence type="ECO:0000313" key="6">
    <source>
        <dbReference type="EMBL" id="GES09650.1"/>
    </source>
</evidence>
<keyword evidence="2" id="KW-0238">DNA-binding</keyword>
<dbReference type="Gene3D" id="3.30.450.40">
    <property type="match status" value="1"/>
</dbReference>
<evidence type="ECO:0000313" key="7">
    <source>
        <dbReference type="Proteomes" id="UP000331127"/>
    </source>
</evidence>
<dbReference type="GO" id="GO:0003677">
    <property type="term" value="F:DNA binding"/>
    <property type="evidence" value="ECO:0007669"/>
    <property type="project" value="UniProtKB-KW"/>
</dbReference>
<dbReference type="InterPro" id="IPR029016">
    <property type="entry name" value="GAF-like_dom_sf"/>
</dbReference>
<keyword evidence="1" id="KW-0805">Transcription regulation</keyword>
<dbReference type="InterPro" id="IPR036388">
    <property type="entry name" value="WH-like_DNA-bd_sf"/>
</dbReference>
<evidence type="ECO:0008006" key="8">
    <source>
        <dbReference type="Google" id="ProtNLM"/>
    </source>
</evidence>
<dbReference type="InterPro" id="IPR014757">
    <property type="entry name" value="Tscrpt_reg_IclR_C"/>
</dbReference>
<dbReference type="SUPFAM" id="SSF46785">
    <property type="entry name" value="Winged helix' DNA-binding domain"/>
    <property type="match status" value="1"/>
</dbReference>